<feature type="compositionally biased region" description="Pro residues" evidence="14">
    <location>
        <begin position="238"/>
        <end position="254"/>
    </location>
</feature>
<keyword evidence="5 12" id="KW-0378">Hydrolase</keyword>
<protein>
    <recommendedName>
        <fullName evidence="13">Metalloendopeptidase</fullName>
        <ecNumber evidence="13">3.4.24.-</ecNumber>
    </recommendedName>
</protein>
<name>A0AAV2QV25_MEGNR</name>
<dbReference type="FunFam" id="3.40.390.10:FF:000015">
    <property type="entry name" value="Meprin A subunit"/>
    <property type="match status" value="1"/>
</dbReference>
<keyword evidence="10" id="KW-0325">Glycoprotein</keyword>
<evidence type="ECO:0000256" key="14">
    <source>
        <dbReference type="SAM" id="MobiDB-lite"/>
    </source>
</evidence>
<keyword evidence="4" id="KW-0732">Signal</keyword>
<dbReference type="CDD" id="cd04280">
    <property type="entry name" value="ZnMc_astacin_like"/>
    <property type="match status" value="1"/>
</dbReference>
<evidence type="ECO:0000256" key="9">
    <source>
        <dbReference type="ARBA" id="ARBA00023157"/>
    </source>
</evidence>
<feature type="binding site" evidence="12">
    <location>
        <position position="124"/>
    </location>
    <ligand>
        <name>Zn(2+)</name>
        <dbReference type="ChEBI" id="CHEBI:29105"/>
        <note>catalytic</note>
    </ligand>
</feature>
<evidence type="ECO:0000313" key="18">
    <source>
        <dbReference type="Proteomes" id="UP001497623"/>
    </source>
</evidence>
<feature type="region of interest" description="Disordered" evidence="14">
    <location>
        <begin position="230"/>
        <end position="257"/>
    </location>
</feature>
<keyword evidence="9 11" id="KW-1015">Disulfide bond</keyword>
<dbReference type="SUPFAM" id="SSF55486">
    <property type="entry name" value="Metalloproteases ('zincins'), catalytic domain"/>
    <property type="match status" value="1"/>
</dbReference>
<dbReference type="SMART" id="SM00254">
    <property type="entry name" value="ShKT"/>
    <property type="match status" value="1"/>
</dbReference>
<feature type="active site" evidence="12">
    <location>
        <position position="121"/>
    </location>
</feature>
<dbReference type="Gene3D" id="1.10.10.1940">
    <property type="match status" value="1"/>
</dbReference>
<dbReference type="GO" id="GO:0006508">
    <property type="term" value="P:proteolysis"/>
    <property type="evidence" value="ECO:0007669"/>
    <property type="project" value="UniProtKB-KW"/>
</dbReference>
<evidence type="ECO:0000256" key="2">
    <source>
        <dbReference type="ARBA" id="ARBA00022670"/>
    </source>
</evidence>
<evidence type="ECO:0000256" key="13">
    <source>
        <dbReference type="RuleBase" id="RU361183"/>
    </source>
</evidence>
<dbReference type="GO" id="GO:0008270">
    <property type="term" value="F:zinc ion binding"/>
    <property type="evidence" value="ECO:0007669"/>
    <property type="project" value="UniProtKB-UniRule"/>
</dbReference>
<dbReference type="Pfam" id="PF01400">
    <property type="entry name" value="Astacin"/>
    <property type="match status" value="1"/>
</dbReference>
<dbReference type="InterPro" id="IPR034035">
    <property type="entry name" value="Astacin-like_dom"/>
</dbReference>
<evidence type="ECO:0000256" key="3">
    <source>
        <dbReference type="ARBA" id="ARBA00022723"/>
    </source>
</evidence>
<evidence type="ECO:0000313" key="17">
    <source>
        <dbReference type="EMBL" id="CAL4096171.1"/>
    </source>
</evidence>
<keyword evidence="3 12" id="KW-0479">Metal-binding</keyword>
<feature type="binding site" evidence="12">
    <location>
        <position position="120"/>
    </location>
    <ligand>
        <name>Zn(2+)</name>
        <dbReference type="ChEBI" id="CHEBI:29105"/>
        <note>catalytic</note>
    </ligand>
</feature>
<feature type="non-terminal residue" evidence="17">
    <location>
        <position position="299"/>
    </location>
</feature>
<keyword evidence="6 12" id="KW-0862">Zinc</keyword>
<keyword evidence="7 12" id="KW-0482">Metalloprotease</keyword>
<dbReference type="PANTHER" id="PTHR10127">
    <property type="entry name" value="DISCOIDIN, CUB, EGF, LAMININ , AND ZINC METALLOPROTEASE DOMAIN CONTAINING"/>
    <property type="match status" value="1"/>
</dbReference>
<dbReference type="SMART" id="SM00235">
    <property type="entry name" value="ZnMc"/>
    <property type="match status" value="1"/>
</dbReference>
<dbReference type="Gene3D" id="3.40.390.10">
    <property type="entry name" value="Collagenase (Catalytic Domain)"/>
    <property type="match status" value="1"/>
</dbReference>
<dbReference type="PANTHER" id="PTHR10127:SF780">
    <property type="entry name" value="METALLOENDOPEPTIDASE"/>
    <property type="match status" value="1"/>
</dbReference>
<dbReference type="AlphaFoldDB" id="A0AAV2QV25"/>
<comment type="function">
    <text evidence="1">Metalloprotease.</text>
</comment>
<dbReference type="InterPro" id="IPR003582">
    <property type="entry name" value="ShKT_dom"/>
</dbReference>
<dbReference type="Pfam" id="PF01549">
    <property type="entry name" value="ShK"/>
    <property type="match status" value="1"/>
</dbReference>
<comment type="caution">
    <text evidence="17">The sequence shown here is derived from an EMBL/GenBank/DDBJ whole genome shotgun (WGS) entry which is preliminary data.</text>
</comment>
<evidence type="ECO:0000256" key="7">
    <source>
        <dbReference type="ARBA" id="ARBA00023049"/>
    </source>
</evidence>
<comment type="cofactor">
    <cofactor evidence="12 13">
        <name>Zn(2+)</name>
        <dbReference type="ChEBI" id="CHEBI:29105"/>
    </cofactor>
    <text evidence="12 13">Binds 1 zinc ion per subunit.</text>
</comment>
<evidence type="ECO:0000259" key="15">
    <source>
        <dbReference type="PROSITE" id="PS51670"/>
    </source>
</evidence>
<reference evidence="17 18" key="1">
    <citation type="submission" date="2024-05" db="EMBL/GenBank/DDBJ databases">
        <authorList>
            <person name="Wallberg A."/>
        </authorList>
    </citation>
    <scope>NUCLEOTIDE SEQUENCE [LARGE SCALE GENOMIC DNA]</scope>
</reference>
<dbReference type="Proteomes" id="UP001497623">
    <property type="component" value="Unassembled WGS sequence"/>
</dbReference>
<feature type="disulfide bond" evidence="11">
    <location>
        <begin position="256"/>
        <end position="290"/>
    </location>
</feature>
<comment type="caution">
    <text evidence="11">Lacks conserved residue(s) required for the propagation of feature annotation.</text>
</comment>
<gene>
    <name evidence="17" type="ORF">MNOR_LOCUS15589</name>
</gene>
<dbReference type="InterPro" id="IPR024079">
    <property type="entry name" value="MetalloPept_cat_dom_sf"/>
</dbReference>
<proteinExistence type="predicted"/>
<evidence type="ECO:0000256" key="12">
    <source>
        <dbReference type="PROSITE-ProRule" id="PRU01211"/>
    </source>
</evidence>
<feature type="domain" description="Peptidase M12A" evidence="16">
    <location>
        <begin position="32"/>
        <end position="223"/>
    </location>
</feature>
<keyword evidence="2 12" id="KW-0645">Protease</keyword>
<sequence>MASPITLAGLFEGDIVVASIQELINIIYGGRSAIRRRHWTGGIIPYVISDEYNSEERRVIAHAIVTYEDNTCIRIVPRTTEEDYIHIYKGSGCSSYVGRAGGRQGLSLARDCLYKGIVLHEMMHAAGFWHEQSRYDRDDHVRIMWDNIIEENHFNFGKQGQGISTLLGLAYDYASVMHYGPFAFAKDRTKPSIITKVPGADITYKMNFSQLDLQGLNILYKCPATVVTTPRPQITTRPPQPPPPPTRPTQPPTPVCRDRHRRCSYWARYGHCYSSSRFMTTYCPRSCQRCYVWYTVLYP</sequence>
<keyword evidence="18" id="KW-1185">Reference proteome</keyword>
<dbReference type="PROSITE" id="PS51864">
    <property type="entry name" value="ASTACIN"/>
    <property type="match status" value="1"/>
</dbReference>
<evidence type="ECO:0000256" key="6">
    <source>
        <dbReference type="ARBA" id="ARBA00022833"/>
    </source>
</evidence>
<accession>A0AAV2QV25</accession>
<dbReference type="GO" id="GO:0004222">
    <property type="term" value="F:metalloendopeptidase activity"/>
    <property type="evidence" value="ECO:0007669"/>
    <property type="project" value="UniProtKB-UniRule"/>
</dbReference>
<organism evidence="17 18">
    <name type="scientific">Meganyctiphanes norvegica</name>
    <name type="common">Northern krill</name>
    <name type="synonym">Thysanopoda norvegica</name>
    <dbReference type="NCBI Taxonomy" id="48144"/>
    <lineage>
        <taxon>Eukaryota</taxon>
        <taxon>Metazoa</taxon>
        <taxon>Ecdysozoa</taxon>
        <taxon>Arthropoda</taxon>
        <taxon>Crustacea</taxon>
        <taxon>Multicrustacea</taxon>
        <taxon>Malacostraca</taxon>
        <taxon>Eumalacostraca</taxon>
        <taxon>Eucarida</taxon>
        <taxon>Euphausiacea</taxon>
        <taxon>Euphausiidae</taxon>
        <taxon>Meganyctiphanes</taxon>
    </lineage>
</organism>
<evidence type="ECO:0000256" key="5">
    <source>
        <dbReference type="ARBA" id="ARBA00022801"/>
    </source>
</evidence>
<evidence type="ECO:0000256" key="10">
    <source>
        <dbReference type="ARBA" id="ARBA00023180"/>
    </source>
</evidence>
<dbReference type="PRINTS" id="PR00480">
    <property type="entry name" value="ASTACIN"/>
</dbReference>
<dbReference type="EMBL" id="CAXKWB010009819">
    <property type="protein sequence ID" value="CAL4096171.1"/>
    <property type="molecule type" value="Genomic_DNA"/>
</dbReference>
<dbReference type="EC" id="3.4.24.-" evidence="13"/>
<keyword evidence="8" id="KW-0865">Zymogen</keyword>
<evidence type="ECO:0000259" key="16">
    <source>
        <dbReference type="PROSITE" id="PS51864"/>
    </source>
</evidence>
<dbReference type="InterPro" id="IPR006026">
    <property type="entry name" value="Peptidase_Metallo"/>
</dbReference>
<evidence type="ECO:0000256" key="8">
    <source>
        <dbReference type="ARBA" id="ARBA00023145"/>
    </source>
</evidence>
<feature type="domain" description="ShKT" evidence="15">
    <location>
        <begin position="256"/>
        <end position="290"/>
    </location>
</feature>
<feature type="binding site" evidence="12">
    <location>
        <position position="130"/>
    </location>
    <ligand>
        <name>Zn(2+)</name>
        <dbReference type="ChEBI" id="CHEBI:29105"/>
        <note>catalytic</note>
    </ligand>
</feature>
<dbReference type="InterPro" id="IPR001506">
    <property type="entry name" value="Peptidase_M12A"/>
</dbReference>
<evidence type="ECO:0000256" key="11">
    <source>
        <dbReference type="PROSITE-ProRule" id="PRU01005"/>
    </source>
</evidence>
<evidence type="ECO:0000256" key="1">
    <source>
        <dbReference type="ARBA" id="ARBA00002657"/>
    </source>
</evidence>
<dbReference type="PROSITE" id="PS51670">
    <property type="entry name" value="SHKT"/>
    <property type="match status" value="1"/>
</dbReference>
<evidence type="ECO:0000256" key="4">
    <source>
        <dbReference type="ARBA" id="ARBA00022729"/>
    </source>
</evidence>